<dbReference type="InterPro" id="IPR019931">
    <property type="entry name" value="LPXTG_anchor"/>
</dbReference>
<feature type="compositionally biased region" description="Low complexity" evidence="5">
    <location>
        <begin position="98"/>
        <end position="146"/>
    </location>
</feature>
<feature type="compositionally biased region" description="Low complexity" evidence="5">
    <location>
        <begin position="902"/>
        <end position="914"/>
    </location>
</feature>
<dbReference type="InterPro" id="IPR022263">
    <property type="entry name" value="KxYKxGKxW"/>
</dbReference>
<evidence type="ECO:0000313" key="7">
    <source>
        <dbReference type="EMBL" id="MFC6206345.1"/>
    </source>
</evidence>
<dbReference type="InterPro" id="IPR022038">
    <property type="entry name" value="Ig-like_bact"/>
</dbReference>
<gene>
    <name evidence="7" type="ORF">ACFP1G_02475</name>
</gene>
<dbReference type="Proteomes" id="UP001596254">
    <property type="component" value="Unassembled WGS sequence"/>
</dbReference>
<keyword evidence="1" id="KW-0134">Cell wall</keyword>
<feature type="domain" description="Gram-positive cocci surface proteins LPxTG" evidence="6">
    <location>
        <begin position="1019"/>
        <end position="1053"/>
    </location>
</feature>
<evidence type="ECO:0000256" key="2">
    <source>
        <dbReference type="ARBA" id="ARBA00022525"/>
    </source>
</evidence>
<keyword evidence="2" id="KW-0964">Secreted</keyword>
<feature type="region of interest" description="Disordered" evidence="5">
    <location>
        <begin position="77"/>
        <end position="165"/>
    </location>
</feature>
<evidence type="ECO:0000313" key="8">
    <source>
        <dbReference type="Proteomes" id="UP001596254"/>
    </source>
</evidence>
<evidence type="ECO:0000256" key="4">
    <source>
        <dbReference type="ARBA" id="ARBA00023088"/>
    </source>
</evidence>
<evidence type="ECO:0000256" key="3">
    <source>
        <dbReference type="ARBA" id="ARBA00022729"/>
    </source>
</evidence>
<keyword evidence="8" id="KW-1185">Reference proteome</keyword>
<reference evidence="8" key="1">
    <citation type="journal article" date="2019" name="Int. J. Syst. Evol. Microbiol.">
        <title>The Global Catalogue of Microorganisms (GCM) 10K type strain sequencing project: providing services to taxonomists for standard genome sequencing and annotation.</title>
        <authorList>
            <consortium name="The Broad Institute Genomics Platform"/>
            <consortium name="The Broad Institute Genome Sequencing Center for Infectious Disease"/>
            <person name="Wu L."/>
            <person name="Ma J."/>
        </authorList>
    </citation>
    <scope>NUCLEOTIDE SEQUENCE [LARGE SCALE GENOMIC DNA]</scope>
    <source>
        <strain evidence="8">CCM 8905</strain>
    </source>
</reference>
<evidence type="ECO:0000256" key="1">
    <source>
        <dbReference type="ARBA" id="ARBA00022512"/>
    </source>
</evidence>
<dbReference type="RefSeq" id="WP_125692088.1">
    <property type="nucleotide sequence ID" value="NZ_JBHSSK010000007.1"/>
</dbReference>
<keyword evidence="3" id="KW-0732">Signal</keyword>
<proteinExistence type="predicted"/>
<dbReference type="Gene3D" id="2.60.40.10">
    <property type="entry name" value="Immunoglobulins"/>
    <property type="match status" value="4"/>
</dbReference>
<evidence type="ECO:0000256" key="5">
    <source>
        <dbReference type="SAM" id="MobiDB-lite"/>
    </source>
</evidence>
<feature type="region of interest" description="Disordered" evidence="5">
    <location>
        <begin position="902"/>
        <end position="968"/>
    </location>
</feature>
<feature type="compositionally biased region" description="Polar residues" evidence="5">
    <location>
        <begin position="77"/>
        <end position="92"/>
    </location>
</feature>
<organism evidence="7 8">
    <name type="scientific">Levilactobacillus tongjiangensis</name>
    <dbReference type="NCBI Taxonomy" id="2486023"/>
    <lineage>
        <taxon>Bacteria</taxon>
        <taxon>Bacillati</taxon>
        <taxon>Bacillota</taxon>
        <taxon>Bacilli</taxon>
        <taxon>Lactobacillales</taxon>
        <taxon>Lactobacillaceae</taxon>
        <taxon>Levilactobacillus</taxon>
    </lineage>
</organism>
<dbReference type="PROSITE" id="PS50847">
    <property type="entry name" value="GRAM_POS_ANCHORING"/>
    <property type="match status" value="1"/>
</dbReference>
<sequence>MMARRVWQESSGQIEKKHYKLYKAGKFWLVGSISTVALLGGLFVSAPRAHAATVAGVAESVSDPVADSATVAKTVLENTQPNEATPSSTAATVTGAKPASSMATSGATPASSSASSGAPLQSTATKPGSSAAAPASVAAPAGATSKDNSEANEKVSSAPSTAGKIAVTPDSNALKVAAPAFSRKQLLRNFTDGAAVPDTAVTPMLASLDSVAETIDGDVITAGKDIAPVVTTQESTGEYNYANFFVTTKSKYTLYNATAAVTVYPYNPTNMSTTAYGLNSQLWGFYIILPTGITSSLANAQSAATDFVEMINTDAVFQLDYTDFSSLTAYRLNNTNDGRQVYYFRPNDGAKISRQDKTSMPKFQLTLHTGSAEDTSLPAAYNINAQNYADLATDGVLFAGTGNLAVSTVKNSGSYPTITTASLGIDAPDANIAGLVIPNGNRGNIALPQLTYVHVNVTDTYNIVDGTTGQALGSVTSIGQDGSMYQRGNVISLSALATSSLKLDTSKYSDAIAVSSGTATDTMTYTPSVADSTTLAVQGSTYTVYLNELATGSTAGLSVAPKSILAGTAWTPATNLISATDTDGSAVPADRLNVTITDADGNSVSALDSAPAGNYKLVYNFTDADNVARQATTTLTVKSLPITLTVQDANLFVGESWQPADGFVSGTDENGTALTVSQLAVTYAQVRSDGTTTPVESLSTTEPGTYQVTYTYTDSADDVSLAKMATVTVAANQANLNYTDQTTKLYVGGNWAPAAVTATDVDGTAVVVSPVITDAQGNVVAATDVTKSAGTYTVTYSFTDQRGTNHSATNTLTVAPNQSNLNYADTTTDLTVGDAWTPAPIMATDVDGSLVTVTPKITTIDGQTVLAADVTKTPGTYHVTYTFTDQNGQVTTATNTITVTAKTDTGTGTTTPGEGTSGSGTGTTTPAETPGTTPAGGTETGQQPGTKTPVTKPIKRTTPKKPLAATTGGVKGTKAVGLWEIHSTAGQSANLAAAQMVTAKNLVSDSQPVHQTTGSATQLPQTSDDSQSWLAVLGSLSLGLLGLARGLDRKRQN</sequence>
<dbReference type="NCBIfam" id="TIGR01167">
    <property type="entry name" value="LPXTG_anchor"/>
    <property type="match status" value="1"/>
</dbReference>
<keyword evidence="4" id="KW-0572">Peptidoglycan-anchor</keyword>
<dbReference type="Pfam" id="PF19258">
    <property type="entry name" value="KxYKxGKxW_sig"/>
    <property type="match status" value="1"/>
</dbReference>
<evidence type="ECO:0000259" key="6">
    <source>
        <dbReference type="PROSITE" id="PS50847"/>
    </source>
</evidence>
<protein>
    <submittedName>
        <fullName evidence="7">Bacterial Ig-like domain-containing protein</fullName>
    </submittedName>
</protein>
<dbReference type="InterPro" id="IPR013783">
    <property type="entry name" value="Ig-like_fold"/>
</dbReference>
<dbReference type="EMBL" id="JBHSSK010000007">
    <property type="protein sequence ID" value="MFC6206345.1"/>
    <property type="molecule type" value="Genomic_DNA"/>
</dbReference>
<accession>A0ABW1SPG2</accession>
<dbReference type="NCBIfam" id="TIGR03715">
    <property type="entry name" value="KxYKxGKxW"/>
    <property type="match status" value="1"/>
</dbReference>
<comment type="caution">
    <text evidence="7">The sequence shown here is derived from an EMBL/GenBank/DDBJ whole genome shotgun (WGS) entry which is preliminary data.</text>
</comment>
<feature type="compositionally biased region" description="Low complexity" evidence="5">
    <location>
        <begin position="922"/>
        <end position="952"/>
    </location>
</feature>
<dbReference type="Pfam" id="PF07523">
    <property type="entry name" value="Big_3"/>
    <property type="match status" value="2"/>
</dbReference>
<name>A0ABW1SPG2_9LACO</name>